<dbReference type="RefSeq" id="WP_188883150.1">
    <property type="nucleotide sequence ID" value="NZ_BMOY01000045.1"/>
</dbReference>
<comment type="caution">
    <text evidence="2">The sequence shown here is derived from an EMBL/GenBank/DDBJ whole genome shotgun (WGS) entry which is preliminary data.</text>
</comment>
<reference evidence="2" key="2">
    <citation type="submission" date="2020-09" db="EMBL/GenBank/DDBJ databases">
        <authorList>
            <person name="Sun Q."/>
            <person name="Ohkuma M."/>
        </authorList>
    </citation>
    <scope>NUCLEOTIDE SEQUENCE</scope>
    <source>
        <strain evidence="2">JCM 18487</strain>
    </source>
</reference>
<name>A0A917KFQ5_9BACL</name>
<protein>
    <submittedName>
        <fullName evidence="2">Uncharacterized protein</fullName>
    </submittedName>
</protein>
<dbReference type="AlphaFoldDB" id="A0A917KFQ5"/>
<keyword evidence="3" id="KW-1185">Reference proteome</keyword>
<feature type="region of interest" description="Disordered" evidence="1">
    <location>
        <begin position="1"/>
        <end position="21"/>
    </location>
</feature>
<organism evidence="2 3">
    <name type="scientific">Alicyclobacillus cellulosilyticus</name>
    <dbReference type="NCBI Taxonomy" id="1003997"/>
    <lineage>
        <taxon>Bacteria</taxon>
        <taxon>Bacillati</taxon>
        <taxon>Bacillota</taxon>
        <taxon>Bacilli</taxon>
        <taxon>Bacillales</taxon>
        <taxon>Alicyclobacillaceae</taxon>
        <taxon>Alicyclobacillus</taxon>
    </lineage>
</organism>
<evidence type="ECO:0000256" key="1">
    <source>
        <dbReference type="SAM" id="MobiDB-lite"/>
    </source>
</evidence>
<accession>A0A917KFQ5</accession>
<proteinExistence type="predicted"/>
<sequence length="109" mass="12180">MPNGPWMNGGPVGEAAGPVPPFVTQDAEDFTTKLAHDQYEVFVNGEFAGRKVLLGPLSDIARDLDAFLASRGFAGYTLRVDGDDCHIRFDDDDTARRAWEHLRIYLRIR</sequence>
<evidence type="ECO:0000313" key="2">
    <source>
        <dbReference type="EMBL" id="GGJ12431.1"/>
    </source>
</evidence>
<reference evidence="2" key="1">
    <citation type="journal article" date="2014" name="Int. J. Syst. Evol. Microbiol.">
        <title>Complete genome sequence of Corynebacterium casei LMG S-19264T (=DSM 44701T), isolated from a smear-ripened cheese.</title>
        <authorList>
            <consortium name="US DOE Joint Genome Institute (JGI-PGF)"/>
            <person name="Walter F."/>
            <person name="Albersmeier A."/>
            <person name="Kalinowski J."/>
            <person name="Ruckert C."/>
        </authorList>
    </citation>
    <scope>NUCLEOTIDE SEQUENCE</scope>
    <source>
        <strain evidence="2">JCM 18487</strain>
    </source>
</reference>
<evidence type="ECO:0000313" key="3">
    <source>
        <dbReference type="Proteomes" id="UP000637695"/>
    </source>
</evidence>
<gene>
    <name evidence="2" type="ORF">GCM10010885_22270</name>
</gene>
<dbReference type="Proteomes" id="UP000637695">
    <property type="component" value="Unassembled WGS sequence"/>
</dbReference>
<dbReference type="EMBL" id="BMOY01000045">
    <property type="protein sequence ID" value="GGJ12431.1"/>
    <property type="molecule type" value="Genomic_DNA"/>
</dbReference>